<keyword evidence="3" id="KW-1185">Reference proteome</keyword>
<sequence>MHGLVNRAIEEFARVTYGEPVWATAAAVAGVDPRGFELMGDYEDRVTACLLSSLAARLGRSTEEFAEDLGAWVAQRPSVRRLLRFAGSDFAAFMMTLEELRGRGQLVAPGLELPALAVTVTGQGWRVASDCHVLWLHAVTGMLHAMADDYGVLAVIEVADSGILVDVPVVDFNEARPFSISDPAVGAA</sequence>
<organism evidence="2 3">
    <name type="scientific">Paracoccus chinensis</name>
    <dbReference type="NCBI Taxonomy" id="525640"/>
    <lineage>
        <taxon>Bacteria</taxon>
        <taxon>Pseudomonadati</taxon>
        <taxon>Pseudomonadota</taxon>
        <taxon>Alphaproteobacteria</taxon>
        <taxon>Rhodobacterales</taxon>
        <taxon>Paracoccaceae</taxon>
        <taxon>Paracoccus</taxon>
    </lineage>
</organism>
<dbReference type="STRING" id="525640.SAMN04487971_10343"/>
<feature type="domain" description="Heme NO-binding" evidence="1">
    <location>
        <begin position="2"/>
        <end position="120"/>
    </location>
</feature>
<evidence type="ECO:0000313" key="3">
    <source>
        <dbReference type="Proteomes" id="UP000199555"/>
    </source>
</evidence>
<dbReference type="RefSeq" id="WP_175558765.1">
    <property type="nucleotide sequence ID" value="NZ_FNGE01000003.1"/>
</dbReference>
<reference evidence="3" key="1">
    <citation type="submission" date="2016-10" db="EMBL/GenBank/DDBJ databases">
        <authorList>
            <person name="Varghese N."/>
            <person name="Submissions S."/>
        </authorList>
    </citation>
    <scope>NUCLEOTIDE SEQUENCE [LARGE SCALE GENOMIC DNA]</scope>
    <source>
        <strain evidence="3">CGMCC 1.7655</strain>
    </source>
</reference>
<dbReference type="Pfam" id="PF07700">
    <property type="entry name" value="HNOB"/>
    <property type="match status" value="1"/>
</dbReference>
<dbReference type="InterPro" id="IPR024096">
    <property type="entry name" value="NO_sig/Golgi_transp_ligand-bd"/>
</dbReference>
<evidence type="ECO:0000259" key="1">
    <source>
        <dbReference type="Pfam" id="PF07700"/>
    </source>
</evidence>
<dbReference type="AlphaFoldDB" id="A0A1G9EM96"/>
<dbReference type="Gene3D" id="3.90.1520.10">
    <property type="entry name" value="H-NOX domain"/>
    <property type="match status" value="1"/>
</dbReference>
<evidence type="ECO:0000313" key="2">
    <source>
        <dbReference type="EMBL" id="SDK77193.1"/>
    </source>
</evidence>
<proteinExistence type="predicted"/>
<name>A0A1G9EM96_9RHOB</name>
<dbReference type="EMBL" id="FNGE01000003">
    <property type="protein sequence ID" value="SDK77193.1"/>
    <property type="molecule type" value="Genomic_DNA"/>
</dbReference>
<dbReference type="SUPFAM" id="SSF111126">
    <property type="entry name" value="Ligand-binding domain in the NO signalling and Golgi transport"/>
    <property type="match status" value="1"/>
</dbReference>
<dbReference type="Proteomes" id="UP000199555">
    <property type="component" value="Unassembled WGS sequence"/>
</dbReference>
<accession>A0A1G9EM96</accession>
<protein>
    <submittedName>
        <fullName evidence="2">Haem-NO-binding</fullName>
    </submittedName>
</protein>
<dbReference type="InterPro" id="IPR038158">
    <property type="entry name" value="H-NOX_domain_sf"/>
</dbReference>
<gene>
    <name evidence="2" type="ORF">SAMN04487971_10343</name>
</gene>
<dbReference type="InterPro" id="IPR011644">
    <property type="entry name" value="Heme_NO-bd"/>
</dbReference>
<dbReference type="GO" id="GO:0020037">
    <property type="term" value="F:heme binding"/>
    <property type="evidence" value="ECO:0007669"/>
    <property type="project" value="InterPro"/>
</dbReference>